<sequence>MFGGWLLAPTILLILLYSSLCVNPNCCYAYKLPTGRVNTRVFNPCVQLRQRKSSLVRGNYDGRNNFLAAKRTVSISYGDILGRVDLLGSPSGRSKSRGWNTARSFSERVAVTQAKWQIGNTNWGSVRKKKNTYLFLFRSDYSEYPPTGRKAKGRNSAICARPPKKVERNSKEEANPTGDGGVVKSESVTDAEVITPQGENNKKRKYAKVKDEKKKKENLPNDHGEQFTGVDTSLEKKDAKRAKGVTKLGNKVIRGETSDPTEAMKDDSFRRSTNPVRSNQRIKNEPVHTTDRASAHGVHGQTVPASYYQKRGNEKGASYKDNQQKSGTTDAYRYPLLKESHSKLRTPEGDTPSEDNIGKTFEGEVYSVSPNAVLVKIKNTNLFGMLFKKRCNFGDDVADLNEYFKLKQKIFVKVLGINTKKKLYYLGNIIKYNPDVELKKGDTSKGLITKLCEAYIFVKVLKNGSTGYLHRSKLFPPFVPPVGEKQTGRHNHRWNDLLKRTQFTQLFKIWDIIDVEIYEKPDENFKSNFILTIPEESKTFGKVLAYFDSLSEGLPHEGEVNQVGGDALVNQAGADLLVNEGGSIPLEDPSGGDAADHRKRRSRTSPSKEGHHTDKTRDEQRSTPPRGYPFLKKNKEALHKDKASTKVCRVPENASLSVFAKITKISLSSLKKFFIINESREYHSGHPLSADQMKKASDHFNVSCVIDVGGGDLVEDAQKVEAITQDVCPTVESSGGDNVGVTLESSPGKENNNEKEEVQNGVKANSNGEIKVGINNSRVANKPRIASPTEEPTEKSKKRNIVVTFIGHINHGKTSLFDYICKTKERDKEKGLITQNIRAFKVKSKNNDFTFTLIDTPGHEAFMPIRSRGVKISDLSILVISGEEGIQEQTVECIKLIKEHNIRIVIAVTKMDLPNVSVDRIVNDLVYHEIYTEMNGGDVQVVPCSIFNADTMDKLVDAVYLESAFLELPLEENKNGQGVILDSYVDKNGIVSINLVQSGTLRVNDYFYTGSSYGKVKMMKDHLNKKVNFACASDPVMVVGYEKNSVPVAGDRFYVVQNEAVAEEIAQHHRSELLTSQMRGFNYGPEEGSLDRYREYIIKEDAVTTPHEEPKKDGQNNPGFEKNTTEGDSPQMEDNPGETPTEESNNEREDNTFREKDLKTVYVNYFVKCDKQGTIDVLKNCLQKLEVMDTLHRVRNKIVYSSIGDITASDITYAQSFDAIIIGFNVKLSKSCPKNVKHLLNAAKSSSRIIYVNVLYDLIDQVEKVMKEKLSSKPKGTYKGKATILKVFNVSKLGKVAGCVVNSGTVNNQNNVRILRNDQVIHIGKIVSLKIGKEEKEQVKQGEECGMGFEDFVDFLPGDTVESYEE</sequence>
<dbReference type="OrthoDB" id="361630at2759"/>
<dbReference type="SUPFAM" id="SSF52156">
    <property type="entry name" value="Initiation factor IF2/eIF5b, domain 3"/>
    <property type="match status" value="1"/>
</dbReference>
<dbReference type="SUPFAM" id="SSF50447">
    <property type="entry name" value="Translation proteins"/>
    <property type="match status" value="2"/>
</dbReference>
<dbReference type="FunFam" id="2.40.30.10:FF:000008">
    <property type="entry name" value="Translation initiation factor IF-2"/>
    <property type="match status" value="1"/>
</dbReference>
<dbReference type="GO" id="GO:0005525">
    <property type="term" value="F:GTP binding"/>
    <property type="evidence" value="ECO:0007669"/>
    <property type="project" value="UniProtKB-KW"/>
</dbReference>
<dbReference type="CDD" id="cd03692">
    <property type="entry name" value="mtIF2_IVc"/>
    <property type="match status" value="1"/>
</dbReference>
<keyword evidence="3" id="KW-0547">Nucleotide-binding</keyword>
<dbReference type="InterPro" id="IPR027417">
    <property type="entry name" value="P-loop_NTPase"/>
</dbReference>
<feature type="region of interest" description="Disordered" evidence="8">
    <location>
        <begin position="196"/>
        <end position="228"/>
    </location>
</feature>
<dbReference type="InterPro" id="IPR023115">
    <property type="entry name" value="TIF_IF2_dom3"/>
</dbReference>
<evidence type="ECO:0000256" key="6">
    <source>
        <dbReference type="ARBA" id="ARBA00025162"/>
    </source>
</evidence>
<dbReference type="GO" id="GO:0003743">
    <property type="term" value="F:translation initiation factor activity"/>
    <property type="evidence" value="ECO:0007669"/>
    <property type="project" value="UniProtKB-KW"/>
</dbReference>
<gene>
    <name evidence="12" type="ORF">PCOAH_00029980</name>
</gene>
<dbReference type="SMART" id="SM00316">
    <property type="entry name" value="S1"/>
    <property type="match status" value="2"/>
</dbReference>
<evidence type="ECO:0000259" key="10">
    <source>
        <dbReference type="PROSITE" id="PS50126"/>
    </source>
</evidence>
<dbReference type="KEGG" id="pcot:PCOAH_00029980"/>
<dbReference type="InterPro" id="IPR015760">
    <property type="entry name" value="TIF_IF2"/>
</dbReference>
<evidence type="ECO:0000313" key="12">
    <source>
        <dbReference type="EMBL" id="ANQ08729.1"/>
    </source>
</evidence>
<feature type="region of interest" description="Disordered" evidence="8">
    <location>
        <begin position="257"/>
        <end position="278"/>
    </location>
</feature>
<dbReference type="EMBL" id="CP016248">
    <property type="protein sequence ID" value="ANQ08729.1"/>
    <property type="molecule type" value="Genomic_DNA"/>
</dbReference>
<dbReference type="PANTHER" id="PTHR43381">
    <property type="entry name" value="TRANSLATION INITIATION FACTOR IF-2-RELATED"/>
    <property type="match status" value="1"/>
</dbReference>
<feature type="chain" id="PRO_5008521486" description="Translation initiation factor IF-2, chloroplastic" evidence="9">
    <location>
        <begin position="22"/>
        <end position="1366"/>
    </location>
</feature>
<dbReference type="SUPFAM" id="SSF50249">
    <property type="entry name" value="Nucleic acid-binding proteins"/>
    <property type="match status" value="1"/>
</dbReference>
<dbReference type="Proteomes" id="UP000092716">
    <property type="component" value="Chromosome 10"/>
</dbReference>
<comment type="similarity">
    <text evidence="1">Belongs to the TRAFAC class translation factor GTPase superfamily. Classic translation factor GTPase family. IF-2 subfamily.</text>
</comment>
<dbReference type="GeneID" id="30909729"/>
<dbReference type="VEuPathDB" id="PlasmoDB:PCOAH_00029980"/>
<dbReference type="InterPro" id="IPR053905">
    <property type="entry name" value="EF-G-like_DII"/>
</dbReference>
<dbReference type="SUPFAM" id="SSF52540">
    <property type="entry name" value="P-loop containing nucleoside triphosphate hydrolases"/>
    <property type="match status" value="1"/>
</dbReference>
<dbReference type="GO" id="GO:0003924">
    <property type="term" value="F:GTPase activity"/>
    <property type="evidence" value="ECO:0007669"/>
    <property type="project" value="InterPro"/>
</dbReference>
<dbReference type="RefSeq" id="XP_019915424.1">
    <property type="nucleotide sequence ID" value="XM_020059800.1"/>
</dbReference>
<evidence type="ECO:0000256" key="3">
    <source>
        <dbReference type="ARBA" id="ARBA00022741"/>
    </source>
</evidence>
<keyword evidence="13" id="KW-1185">Reference proteome</keyword>
<dbReference type="PANTHER" id="PTHR43381:SF5">
    <property type="entry name" value="TR-TYPE G DOMAIN-CONTAINING PROTEIN"/>
    <property type="match status" value="1"/>
</dbReference>
<keyword evidence="4" id="KW-0648">Protein biosynthesis</keyword>
<evidence type="ECO:0000256" key="8">
    <source>
        <dbReference type="SAM" id="MobiDB-lite"/>
    </source>
</evidence>
<feature type="compositionally biased region" description="Basic and acidic residues" evidence="8">
    <location>
        <begin position="606"/>
        <end position="621"/>
    </location>
</feature>
<evidence type="ECO:0000256" key="4">
    <source>
        <dbReference type="ARBA" id="ARBA00022917"/>
    </source>
</evidence>
<dbReference type="InterPro" id="IPR003029">
    <property type="entry name" value="S1_domain"/>
</dbReference>
<dbReference type="InterPro" id="IPR044145">
    <property type="entry name" value="IF2_II"/>
</dbReference>
<dbReference type="CDD" id="cd01887">
    <property type="entry name" value="IF2_eIF5B"/>
    <property type="match status" value="1"/>
</dbReference>
<dbReference type="GO" id="GO:0005737">
    <property type="term" value="C:cytoplasm"/>
    <property type="evidence" value="ECO:0007669"/>
    <property type="project" value="TreeGrafter"/>
</dbReference>
<dbReference type="InterPro" id="IPR009000">
    <property type="entry name" value="Transl_B-barrel_sf"/>
</dbReference>
<evidence type="ECO:0000313" key="13">
    <source>
        <dbReference type="Proteomes" id="UP000092716"/>
    </source>
</evidence>
<evidence type="ECO:0000256" key="1">
    <source>
        <dbReference type="ARBA" id="ARBA00007733"/>
    </source>
</evidence>
<accession>A0A1B1E1M6</accession>
<reference evidence="13" key="1">
    <citation type="submission" date="2016-06" db="EMBL/GenBank/DDBJ databases">
        <title>First high quality genome sequence of Plasmodium coatneyi using continuous long reads from single molecule, real-time sequencing.</title>
        <authorList>
            <person name="Chien J.-T."/>
            <person name="Pakala S.B."/>
            <person name="Geraldo J.A."/>
            <person name="Lapp S.A."/>
            <person name="Barnwell J.W."/>
            <person name="Kissinger J.C."/>
            <person name="Galinski M.R."/>
            <person name="Humphrey J.C."/>
        </authorList>
    </citation>
    <scope>NUCLEOTIDE SEQUENCE [LARGE SCALE GENOMIC DNA]</scope>
    <source>
        <strain evidence="13">Hackeri</strain>
    </source>
</reference>
<dbReference type="CDD" id="cd03702">
    <property type="entry name" value="IF2_mtIF2_II"/>
    <property type="match status" value="1"/>
</dbReference>
<feature type="region of interest" description="Disordered" evidence="8">
    <location>
        <begin position="146"/>
        <end position="183"/>
    </location>
</feature>
<evidence type="ECO:0000256" key="9">
    <source>
        <dbReference type="SAM" id="SignalP"/>
    </source>
</evidence>
<dbReference type="GO" id="GO:0003676">
    <property type="term" value="F:nucleic acid binding"/>
    <property type="evidence" value="ECO:0007669"/>
    <property type="project" value="InterPro"/>
</dbReference>
<name>A0A1B1E1M6_9APIC</name>
<dbReference type="NCBIfam" id="TIGR00231">
    <property type="entry name" value="small_GTP"/>
    <property type="match status" value="1"/>
</dbReference>
<dbReference type="Pfam" id="PF22042">
    <property type="entry name" value="EF-G_D2"/>
    <property type="match status" value="1"/>
</dbReference>
<dbReference type="Gene3D" id="3.40.50.10050">
    <property type="entry name" value="Translation initiation factor IF- 2, domain 3"/>
    <property type="match status" value="1"/>
</dbReference>
<evidence type="ECO:0000256" key="2">
    <source>
        <dbReference type="ARBA" id="ARBA00022540"/>
    </source>
</evidence>
<dbReference type="InterPro" id="IPR005225">
    <property type="entry name" value="Small_GTP-bd"/>
</dbReference>
<dbReference type="Pfam" id="PF11987">
    <property type="entry name" value="IF-2"/>
    <property type="match status" value="1"/>
</dbReference>
<keyword evidence="5" id="KW-0342">GTP-binding</keyword>
<protein>
    <recommendedName>
        <fullName evidence="7">Translation initiation factor IF-2, chloroplastic</fullName>
    </recommendedName>
</protein>
<dbReference type="Gene3D" id="2.40.30.10">
    <property type="entry name" value="Translation factors"/>
    <property type="match status" value="2"/>
</dbReference>
<dbReference type="Gene3D" id="3.40.50.300">
    <property type="entry name" value="P-loop containing nucleotide triphosphate hydrolases"/>
    <property type="match status" value="1"/>
</dbReference>
<feature type="signal peptide" evidence="9">
    <location>
        <begin position="1"/>
        <end position="21"/>
    </location>
</feature>
<evidence type="ECO:0000256" key="5">
    <source>
        <dbReference type="ARBA" id="ARBA00023134"/>
    </source>
</evidence>
<feature type="region of interest" description="Disordered" evidence="8">
    <location>
        <begin position="311"/>
        <end position="331"/>
    </location>
</feature>
<feature type="compositionally biased region" description="Basic and acidic residues" evidence="8">
    <location>
        <begin position="208"/>
        <end position="225"/>
    </location>
</feature>
<dbReference type="InterPro" id="IPR000795">
    <property type="entry name" value="T_Tr_GTP-bd_dom"/>
</dbReference>
<feature type="region of interest" description="Disordered" evidence="8">
    <location>
        <begin position="777"/>
        <end position="796"/>
    </location>
</feature>
<proteinExistence type="inferred from homology"/>
<organism evidence="12 13">
    <name type="scientific">Plasmodium coatneyi</name>
    <dbReference type="NCBI Taxonomy" id="208452"/>
    <lineage>
        <taxon>Eukaryota</taxon>
        <taxon>Sar</taxon>
        <taxon>Alveolata</taxon>
        <taxon>Apicomplexa</taxon>
        <taxon>Aconoidasida</taxon>
        <taxon>Haemosporida</taxon>
        <taxon>Plasmodiidae</taxon>
        <taxon>Plasmodium</taxon>
    </lineage>
</organism>
<evidence type="ECO:0000259" key="11">
    <source>
        <dbReference type="PROSITE" id="PS51722"/>
    </source>
</evidence>
<dbReference type="Pfam" id="PF00009">
    <property type="entry name" value="GTP_EFTU"/>
    <property type="match status" value="1"/>
</dbReference>
<feature type="region of interest" description="Disordered" evidence="8">
    <location>
        <begin position="580"/>
        <end position="635"/>
    </location>
</feature>
<keyword evidence="9" id="KW-0732">Signal</keyword>
<feature type="compositionally biased region" description="Basic and acidic residues" evidence="8">
    <location>
        <begin position="164"/>
        <end position="174"/>
    </location>
</feature>
<feature type="region of interest" description="Disordered" evidence="8">
    <location>
        <begin position="733"/>
        <end position="760"/>
    </location>
</feature>
<dbReference type="FunFam" id="2.40.30.10:FF:000054">
    <property type="entry name" value="Translation initiation factor IF-2"/>
    <property type="match status" value="1"/>
</dbReference>
<comment type="function">
    <text evidence="6">One of the essential components for the initiation of protein synthesis. Protects formylmethionyl-tRNA from spontaneous hydrolysis and promotes its binding to the 30S ribosomal subunits. Also involved in the hydrolysis of GTP during the formation of the 70S ribosomal complex.</text>
</comment>
<feature type="region of interest" description="Disordered" evidence="8">
    <location>
        <begin position="1102"/>
        <end position="1153"/>
    </location>
</feature>
<dbReference type="InterPro" id="IPR012340">
    <property type="entry name" value="NA-bd_OB-fold"/>
</dbReference>
<dbReference type="FunFam" id="3.40.50.10050:FF:000001">
    <property type="entry name" value="Translation initiation factor IF-2"/>
    <property type="match status" value="1"/>
</dbReference>
<dbReference type="InterPro" id="IPR036925">
    <property type="entry name" value="TIF_IF2_dom3_sf"/>
</dbReference>
<feature type="domain" description="Tr-type G" evidence="11">
    <location>
        <begin position="798"/>
        <end position="967"/>
    </location>
</feature>
<feature type="domain" description="S1 motif" evidence="10">
    <location>
        <begin position="358"/>
        <end position="429"/>
    </location>
</feature>
<dbReference type="PROSITE" id="PS51722">
    <property type="entry name" value="G_TR_2"/>
    <property type="match status" value="1"/>
</dbReference>
<dbReference type="Gene3D" id="2.40.50.140">
    <property type="entry name" value="Nucleic acid-binding proteins"/>
    <property type="match status" value="1"/>
</dbReference>
<evidence type="ECO:0000256" key="7">
    <source>
        <dbReference type="ARBA" id="ARBA00044105"/>
    </source>
</evidence>
<dbReference type="PROSITE" id="PS50126">
    <property type="entry name" value="S1"/>
    <property type="match status" value="1"/>
</dbReference>
<feature type="compositionally biased region" description="Basic and acidic residues" evidence="8">
    <location>
        <begin position="1102"/>
        <end position="1114"/>
    </location>
</feature>
<feature type="compositionally biased region" description="Polar residues" evidence="8">
    <location>
        <begin position="320"/>
        <end position="329"/>
    </location>
</feature>
<feature type="compositionally biased region" description="Basic and acidic residues" evidence="8">
    <location>
        <begin position="257"/>
        <end position="270"/>
    </location>
</feature>
<keyword evidence="2" id="KW-0396">Initiation factor</keyword>